<feature type="compositionally biased region" description="Polar residues" evidence="1">
    <location>
        <begin position="66"/>
        <end position="80"/>
    </location>
</feature>
<organism evidence="3">
    <name type="scientific">bacterium 19NY04SH03</name>
    <dbReference type="NCBI Taxonomy" id="2920647"/>
    <lineage>
        <taxon>Bacteria</taxon>
    </lineage>
</organism>
<accession>A0AAU6UKY4</accession>
<reference evidence="3" key="1">
    <citation type="submission" date="2022-03" db="EMBL/GenBank/DDBJ databases">
        <title>Sea Food Isolates.</title>
        <authorList>
            <person name="Li c."/>
        </authorList>
    </citation>
    <scope>NUCLEOTIDE SEQUENCE</scope>
    <source>
        <strain evidence="3">19NY04SH03</strain>
    </source>
</reference>
<proteinExistence type="predicted"/>
<feature type="region of interest" description="Disordered" evidence="1">
    <location>
        <begin position="61"/>
        <end position="80"/>
    </location>
</feature>
<evidence type="ECO:0000256" key="1">
    <source>
        <dbReference type="SAM" id="MobiDB-lite"/>
    </source>
</evidence>
<evidence type="ECO:0000313" key="3">
    <source>
        <dbReference type="EMBL" id="XAG74701.1"/>
    </source>
</evidence>
<evidence type="ECO:0000256" key="2">
    <source>
        <dbReference type="SAM" id="Phobius"/>
    </source>
</evidence>
<keyword evidence="2" id="KW-0472">Membrane</keyword>
<gene>
    <name evidence="3" type="ORF">MRN42_18325</name>
</gene>
<protein>
    <submittedName>
        <fullName evidence="3">Uncharacterized protein</fullName>
    </submittedName>
</protein>
<keyword evidence="2" id="KW-1133">Transmembrane helix</keyword>
<dbReference type="AlphaFoldDB" id="A0AAU6UKY4"/>
<name>A0AAU6UKY4_UNCXX</name>
<keyword evidence="2" id="KW-0812">Transmembrane</keyword>
<sequence length="201" mass="22816">MDKVIVLIEKYEVLQWALLVILCLIFIMLITFFIQYNIDRSKGRHAKFLWFEVNAGHDRITEPETQEQSSKNIRDSISTGSVSGKNVNNGTNFGEIGDKYTGLKQRDITRDDIVYLENEIKSFMDKYADRINSNHITIGFPGCKETTNLVHLLIPVLNSFGFKNIQCMNLQTFGVVGKKFGVSNAPDNSLMVEVFPADNVE</sequence>
<feature type="transmembrane region" description="Helical" evidence="2">
    <location>
        <begin position="13"/>
        <end position="34"/>
    </location>
</feature>
<dbReference type="EMBL" id="CP095347">
    <property type="protein sequence ID" value="XAG74701.1"/>
    <property type="molecule type" value="Genomic_DNA"/>
</dbReference>